<evidence type="ECO:0000313" key="2">
    <source>
        <dbReference type="EMBL" id="QDU30428.1"/>
    </source>
</evidence>
<dbReference type="GO" id="GO:0003677">
    <property type="term" value="F:DNA binding"/>
    <property type="evidence" value="ECO:0007669"/>
    <property type="project" value="InterPro"/>
</dbReference>
<dbReference type="Pfam" id="PF04851">
    <property type="entry name" value="ResIII"/>
    <property type="match status" value="1"/>
</dbReference>
<keyword evidence="3" id="KW-1185">Reference proteome</keyword>
<dbReference type="PANTHER" id="PTHR47396">
    <property type="entry name" value="TYPE I RESTRICTION ENZYME ECOKI R PROTEIN"/>
    <property type="match status" value="1"/>
</dbReference>
<dbReference type="InterPro" id="IPR050742">
    <property type="entry name" value="Helicase_Restrict-Modif_Enz"/>
</dbReference>
<dbReference type="PROSITE" id="PS51192">
    <property type="entry name" value="HELICASE_ATP_BIND_1"/>
    <property type="match status" value="1"/>
</dbReference>
<organism evidence="2 3">
    <name type="scientific">Anatilimnocola aggregata</name>
    <dbReference type="NCBI Taxonomy" id="2528021"/>
    <lineage>
        <taxon>Bacteria</taxon>
        <taxon>Pseudomonadati</taxon>
        <taxon>Planctomycetota</taxon>
        <taxon>Planctomycetia</taxon>
        <taxon>Pirellulales</taxon>
        <taxon>Pirellulaceae</taxon>
        <taxon>Anatilimnocola</taxon>
    </lineage>
</organism>
<dbReference type="PANTHER" id="PTHR47396:SF1">
    <property type="entry name" value="ATP-DEPENDENT HELICASE IRC3-RELATED"/>
    <property type="match status" value="1"/>
</dbReference>
<evidence type="ECO:0000259" key="1">
    <source>
        <dbReference type="PROSITE" id="PS51192"/>
    </source>
</evidence>
<dbReference type="InterPro" id="IPR006935">
    <property type="entry name" value="Helicase/UvrB_N"/>
</dbReference>
<dbReference type="GO" id="GO:0005524">
    <property type="term" value="F:ATP binding"/>
    <property type="evidence" value="ECO:0007669"/>
    <property type="project" value="InterPro"/>
</dbReference>
<evidence type="ECO:0000313" key="3">
    <source>
        <dbReference type="Proteomes" id="UP000315017"/>
    </source>
</evidence>
<gene>
    <name evidence="2" type="ORF">ETAA8_55680</name>
</gene>
<dbReference type="GO" id="GO:0005829">
    <property type="term" value="C:cytosol"/>
    <property type="evidence" value="ECO:0007669"/>
    <property type="project" value="TreeGrafter"/>
</dbReference>
<dbReference type="CDD" id="cd18785">
    <property type="entry name" value="SF2_C"/>
    <property type="match status" value="1"/>
</dbReference>
<name>A0A517YJN2_9BACT</name>
<accession>A0A517YJN2</accession>
<protein>
    <submittedName>
        <fullName evidence="2">Type III restriction enzyme, res subunit</fullName>
    </submittedName>
</protein>
<dbReference type="EMBL" id="CP036274">
    <property type="protein sequence ID" value="QDU30428.1"/>
    <property type="molecule type" value="Genomic_DNA"/>
</dbReference>
<dbReference type="Gene3D" id="3.40.50.300">
    <property type="entry name" value="P-loop containing nucleotide triphosphate hydrolases"/>
    <property type="match status" value="1"/>
</dbReference>
<dbReference type="AlphaFoldDB" id="A0A517YJN2"/>
<reference evidence="2 3" key="1">
    <citation type="submission" date="2019-02" db="EMBL/GenBank/DDBJ databases">
        <title>Deep-cultivation of Planctomycetes and their phenomic and genomic characterization uncovers novel biology.</title>
        <authorList>
            <person name="Wiegand S."/>
            <person name="Jogler M."/>
            <person name="Boedeker C."/>
            <person name="Pinto D."/>
            <person name="Vollmers J."/>
            <person name="Rivas-Marin E."/>
            <person name="Kohn T."/>
            <person name="Peeters S.H."/>
            <person name="Heuer A."/>
            <person name="Rast P."/>
            <person name="Oberbeckmann S."/>
            <person name="Bunk B."/>
            <person name="Jeske O."/>
            <person name="Meyerdierks A."/>
            <person name="Storesund J.E."/>
            <person name="Kallscheuer N."/>
            <person name="Luecker S."/>
            <person name="Lage O.M."/>
            <person name="Pohl T."/>
            <person name="Merkel B.J."/>
            <person name="Hornburger P."/>
            <person name="Mueller R.-W."/>
            <person name="Bruemmer F."/>
            <person name="Labrenz M."/>
            <person name="Spormann A.M."/>
            <person name="Op den Camp H."/>
            <person name="Overmann J."/>
            <person name="Amann R."/>
            <person name="Jetten M.S.M."/>
            <person name="Mascher T."/>
            <person name="Medema M.H."/>
            <person name="Devos D.P."/>
            <person name="Kaster A.-K."/>
            <person name="Ovreas L."/>
            <person name="Rohde M."/>
            <person name="Galperin M.Y."/>
            <person name="Jogler C."/>
        </authorList>
    </citation>
    <scope>NUCLEOTIDE SEQUENCE [LARGE SCALE GENOMIC DNA]</scope>
    <source>
        <strain evidence="2 3">ETA_A8</strain>
    </source>
</reference>
<dbReference type="GO" id="GO:0016787">
    <property type="term" value="F:hydrolase activity"/>
    <property type="evidence" value="ECO:0007669"/>
    <property type="project" value="InterPro"/>
</dbReference>
<dbReference type="Proteomes" id="UP000315017">
    <property type="component" value="Chromosome"/>
</dbReference>
<sequence>MPLREEQFEQRADQREPFPQLRFRGQLRPSQADVVKLARQKLADGARQLHIVAPPGSGKTILGLYLWAECVRLPAVVLSPNSAIQAQWAAKVDQFSWQNGDPEPANVPAEWISTKPDKPAWLTSLTYQSVTLPGRGSDDLDEQARSLWLERLIGSEQAQTVEEAKFWLADLKRHNRDYYDQRLSAYRKQARDAMAIAGDALQTLHVSALDTLARLRDRGVGLVIVDECHHLLGHWGRVLEAAHDLLAGPIVIALTATPPDRDGKLPADVQRYDRYLGEIDYEVPVPAVVKDGFLAPYQDLAYFVRPAPDELTFIANADEQLHELVAELCQPLPQEEETAEAIETVEDTDEEELPADVESAVEVTDENDGDFISVQAAEITGSGIIRKLAEPEPEPAEEAVPVKQKDFVRAQSPLRESLLEWLSRILLEKRLPTGLAKDWNAFAKRDPDLAWAARVFLLRRRIKLPDDVPLPEDDVAPQEVPEMELLAPVLDRYVRHRLRRSKDPRDHALAQRVIQRLRILGIQITDTGWQPCASPVGRVMAYSRGKSQALVPILQAEYQLLGDKLRAVVIADYEKTSATSGAAENLLDDEAGGAIAAFKTLTQNATTDALHPVLLTGSSVLIDDDIAVLLKQSCEEWLTAEKYEVELELGQDEGFRALRGRGRDWAPRVYVEMITEMFQRGVTKCLVGTRGLLGEGWDANKINVLIDLTTVTTSMTVNQLRGRSIRLDPAEPLKVANNWDVVCLAPEFSKGLDDYRRFRLKHQRLYGVTDDGAIEKGVGHVHPAFTQLRPEGLEGSTALLNADMLARAARRQSCRELWKVGSPYRNQPLRTLEIKLAKEPGADEFPPFKGAKQAWTTKSLAQAIGLAVLHSLTEARLLTDPVINSTPQAVDRVGGYVRVFLEEANEADSRLFTQALHEALGPLHEPRYVIPRQIDRLEATWLSKLLPSIVGQYFQRRRREQVMLHAVPSQLARNKDLVAIYERYWNQHVSPGEAIFALRGAGEDLAQSARTGGQAPSAFIHEKDVFL</sequence>
<dbReference type="OrthoDB" id="9758243at2"/>
<dbReference type="SMART" id="SM00487">
    <property type="entry name" value="DEXDc"/>
    <property type="match status" value="1"/>
</dbReference>
<dbReference type="KEGG" id="aagg:ETAA8_55680"/>
<dbReference type="RefSeq" id="WP_145095865.1">
    <property type="nucleotide sequence ID" value="NZ_CP036274.1"/>
</dbReference>
<dbReference type="InterPro" id="IPR027417">
    <property type="entry name" value="P-loop_NTPase"/>
</dbReference>
<feature type="domain" description="Helicase ATP-binding" evidence="1">
    <location>
        <begin position="40"/>
        <end position="276"/>
    </location>
</feature>
<dbReference type="InterPro" id="IPR014001">
    <property type="entry name" value="Helicase_ATP-bd"/>
</dbReference>
<proteinExistence type="predicted"/>
<dbReference type="SUPFAM" id="SSF52540">
    <property type="entry name" value="P-loop containing nucleoside triphosphate hydrolases"/>
    <property type="match status" value="2"/>
</dbReference>